<gene>
    <name evidence="4" type="ORF">E4021_05080</name>
</gene>
<keyword evidence="5" id="KW-1185">Reference proteome</keyword>
<evidence type="ECO:0000313" key="5">
    <source>
        <dbReference type="Proteomes" id="UP000308528"/>
    </source>
</evidence>
<comment type="caution">
    <text evidence="4">The sequence shown here is derived from an EMBL/GenBank/DDBJ whole genome shotgun (WGS) entry which is preliminary data.</text>
</comment>
<dbReference type="EMBL" id="SRSF01000001">
    <property type="protein sequence ID" value="THH41961.1"/>
    <property type="molecule type" value="Genomic_DNA"/>
</dbReference>
<sequence>MSLPSPPTKKSFWQRPEGVTGLIFLFAIAAALGFIFTTFSGVILPFLSTTIGIVVAAVTLLAVVFAIADPRTRTLFGYLYKSAMRKVTGIFVNIDPIGILKTYVEELERNLQEMRKQIGKIRGQMRHLTTLMETNETEVKKQLKLAALAKEKGKNQQMILSSRRAARLRESNQKYQVLLTKMEILNRVLNRMHQNSEVLLEDTRDQVDLRIQERKAIRASHGAMQSAMSVINGDPDQRAMFDQAMEAIAEDVANKVGEMERMMELSTSFMDSVDLQNGVFADEGLRMLEEWEKKSELLLSEGHIEFDLDRKPGTTEAAAPEQDKLDLDDLKRRPDPQTRGTGGETGYDQFFT</sequence>
<keyword evidence="3" id="KW-0472">Membrane</keyword>
<reference evidence="4 5" key="1">
    <citation type="submission" date="2019-04" db="EMBL/GenBank/DDBJ databases">
        <title>Lewinella litorea sp. nov., isolated from a marine sand.</title>
        <authorList>
            <person name="Yoon J.-H."/>
        </authorList>
    </citation>
    <scope>NUCLEOTIDE SEQUENCE [LARGE SCALE GENOMIC DNA]</scope>
    <source>
        <strain evidence="4 5">HSMS-39</strain>
    </source>
</reference>
<evidence type="ECO:0008006" key="6">
    <source>
        <dbReference type="Google" id="ProtNLM"/>
    </source>
</evidence>
<feature type="region of interest" description="Disordered" evidence="2">
    <location>
        <begin position="309"/>
        <end position="352"/>
    </location>
</feature>
<dbReference type="AlphaFoldDB" id="A0A4S4NTY8"/>
<dbReference type="OrthoDB" id="1157971at2"/>
<name>A0A4S4NTY8_9BACT</name>
<evidence type="ECO:0000256" key="1">
    <source>
        <dbReference type="SAM" id="Coils"/>
    </source>
</evidence>
<protein>
    <recommendedName>
        <fullName evidence="6">PspA/IM30 family protein</fullName>
    </recommendedName>
</protein>
<accession>A0A4S4NTY8</accession>
<feature type="coiled-coil region" evidence="1">
    <location>
        <begin position="97"/>
        <end position="124"/>
    </location>
</feature>
<proteinExistence type="predicted"/>
<dbReference type="RefSeq" id="WP_136456963.1">
    <property type="nucleotide sequence ID" value="NZ_SRSF01000001.1"/>
</dbReference>
<evidence type="ECO:0000256" key="2">
    <source>
        <dbReference type="SAM" id="MobiDB-lite"/>
    </source>
</evidence>
<organism evidence="4 5">
    <name type="scientific">Neolewinella litorea</name>
    <dbReference type="NCBI Taxonomy" id="2562452"/>
    <lineage>
        <taxon>Bacteria</taxon>
        <taxon>Pseudomonadati</taxon>
        <taxon>Bacteroidota</taxon>
        <taxon>Saprospiria</taxon>
        <taxon>Saprospirales</taxon>
        <taxon>Lewinellaceae</taxon>
        <taxon>Neolewinella</taxon>
    </lineage>
</organism>
<feature type="compositionally biased region" description="Basic and acidic residues" evidence="2">
    <location>
        <begin position="321"/>
        <end position="336"/>
    </location>
</feature>
<keyword evidence="1" id="KW-0175">Coiled coil</keyword>
<dbReference type="Proteomes" id="UP000308528">
    <property type="component" value="Unassembled WGS sequence"/>
</dbReference>
<evidence type="ECO:0000256" key="3">
    <source>
        <dbReference type="SAM" id="Phobius"/>
    </source>
</evidence>
<keyword evidence="3" id="KW-0812">Transmembrane</keyword>
<keyword evidence="3" id="KW-1133">Transmembrane helix</keyword>
<feature type="transmembrane region" description="Helical" evidence="3">
    <location>
        <begin position="21"/>
        <end position="44"/>
    </location>
</feature>
<evidence type="ECO:0000313" key="4">
    <source>
        <dbReference type="EMBL" id="THH41961.1"/>
    </source>
</evidence>
<feature type="transmembrane region" description="Helical" evidence="3">
    <location>
        <begin position="50"/>
        <end position="68"/>
    </location>
</feature>